<name>A0A026WFY2_OOCBI</name>
<proteinExistence type="predicted"/>
<dbReference type="EMBL" id="KK107231">
    <property type="protein sequence ID" value="EZA55025.1"/>
    <property type="molecule type" value="Genomic_DNA"/>
</dbReference>
<evidence type="ECO:0000313" key="2">
    <source>
        <dbReference type="Proteomes" id="UP000053097"/>
    </source>
</evidence>
<dbReference type="Proteomes" id="UP000053097">
    <property type="component" value="Unassembled WGS sequence"/>
</dbReference>
<evidence type="ECO:0000313" key="1">
    <source>
        <dbReference type="EMBL" id="EZA55025.1"/>
    </source>
</evidence>
<dbReference type="AlphaFoldDB" id="A0A026WFY2"/>
<sequence length="107" mass="12030">HYSSREWSLPVPLHKSLDLSLLTHRDPFVAHCCPQGVPTDPTGQHRKEPAYWDGASIILKVFTGSIDLSKWLAVTRFTVHFTVFGRCAKACFFSFFPPTGRVSPLQS</sequence>
<feature type="non-terminal residue" evidence="1">
    <location>
        <position position="107"/>
    </location>
</feature>
<accession>A0A026WFY2</accession>
<protein>
    <submittedName>
        <fullName evidence="1">Uncharacterized protein</fullName>
    </submittedName>
</protein>
<gene>
    <name evidence="1" type="ORF">X777_04489</name>
</gene>
<keyword evidence="2" id="KW-1185">Reference proteome</keyword>
<reference evidence="1 2" key="1">
    <citation type="journal article" date="2014" name="Curr. Biol.">
        <title>The genome of the clonal raider ant Cerapachys biroi.</title>
        <authorList>
            <person name="Oxley P.R."/>
            <person name="Ji L."/>
            <person name="Fetter-Pruneda I."/>
            <person name="McKenzie S.K."/>
            <person name="Li C."/>
            <person name="Hu H."/>
            <person name="Zhang G."/>
            <person name="Kronauer D.J."/>
        </authorList>
    </citation>
    <scope>NUCLEOTIDE SEQUENCE [LARGE SCALE GENOMIC DNA]</scope>
</reference>
<feature type="non-terminal residue" evidence="1">
    <location>
        <position position="1"/>
    </location>
</feature>
<organism evidence="1 2">
    <name type="scientific">Ooceraea biroi</name>
    <name type="common">Clonal raider ant</name>
    <name type="synonym">Cerapachys biroi</name>
    <dbReference type="NCBI Taxonomy" id="2015173"/>
    <lineage>
        <taxon>Eukaryota</taxon>
        <taxon>Metazoa</taxon>
        <taxon>Ecdysozoa</taxon>
        <taxon>Arthropoda</taxon>
        <taxon>Hexapoda</taxon>
        <taxon>Insecta</taxon>
        <taxon>Pterygota</taxon>
        <taxon>Neoptera</taxon>
        <taxon>Endopterygota</taxon>
        <taxon>Hymenoptera</taxon>
        <taxon>Apocrita</taxon>
        <taxon>Aculeata</taxon>
        <taxon>Formicoidea</taxon>
        <taxon>Formicidae</taxon>
        <taxon>Dorylinae</taxon>
        <taxon>Ooceraea</taxon>
    </lineage>
</organism>